<name>A0A0L8VDL6_9BACT</name>
<dbReference type="PATRIC" id="fig|1409788.3.peg.706"/>
<reference evidence="8" key="1">
    <citation type="submission" date="2015-07" db="EMBL/GenBank/DDBJ databases">
        <title>Genome sequencing of Sunxiuqinia dokdonensis strain SK.</title>
        <authorList>
            <person name="Ahn S."/>
            <person name="Kim B.-C."/>
        </authorList>
    </citation>
    <scope>NUCLEOTIDE SEQUENCE [LARGE SCALE GENOMIC DNA]</scope>
    <source>
        <strain evidence="8">SK</strain>
    </source>
</reference>
<feature type="binding site" evidence="6">
    <location>
        <position position="213"/>
    </location>
    <ligand>
        <name>NAD(+)</name>
        <dbReference type="ChEBI" id="CHEBI:57540"/>
    </ligand>
</feature>
<feature type="binding site" evidence="6">
    <location>
        <begin position="148"/>
        <end position="149"/>
    </location>
    <ligand>
        <name>NAD(+)</name>
        <dbReference type="ChEBI" id="CHEBI:57540"/>
    </ligand>
</feature>
<dbReference type="GO" id="GO:0003951">
    <property type="term" value="F:NAD+ kinase activity"/>
    <property type="evidence" value="ECO:0007669"/>
    <property type="project" value="UniProtKB-UniRule"/>
</dbReference>
<evidence type="ECO:0000313" key="8">
    <source>
        <dbReference type="Proteomes" id="UP000036958"/>
    </source>
</evidence>
<keyword evidence="6" id="KW-0067">ATP-binding</keyword>
<dbReference type="Pfam" id="PF20143">
    <property type="entry name" value="NAD_kinase_C"/>
    <property type="match status" value="1"/>
</dbReference>
<dbReference type="EC" id="2.7.1.23" evidence="6"/>
<dbReference type="Proteomes" id="UP000036958">
    <property type="component" value="Unassembled WGS sequence"/>
</dbReference>
<comment type="subcellular location">
    <subcellularLocation>
        <location evidence="6">Cytoplasm</location>
    </subcellularLocation>
</comment>
<comment type="caution">
    <text evidence="6">Lacks conserved residue(s) required for the propagation of feature annotation.</text>
</comment>
<evidence type="ECO:0000256" key="5">
    <source>
        <dbReference type="ARBA" id="ARBA00047925"/>
    </source>
</evidence>
<accession>A0A0L8VDL6</accession>
<dbReference type="NCBIfam" id="NF002521">
    <property type="entry name" value="PRK01911.1"/>
    <property type="match status" value="1"/>
</dbReference>
<dbReference type="GO" id="GO:0005524">
    <property type="term" value="F:ATP binding"/>
    <property type="evidence" value="ECO:0007669"/>
    <property type="project" value="UniProtKB-KW"/>
</dbReference>
<keyword evidence="8" id="KW-1185">Reference proteome</keyword>
<comment type="catalytic activity">
    <reaction evidence="5 6">
        <text>NAD(+) + ATP = ADP + NADP(+) + H(+)</text>
        <dbReference type="Rhea" id="RHEA:18629"/>
        <dbReference type="ChEBI" id="CHEBI:15378"/>
        <dbReference type="ChEBI" id="CHEBI:30616"/>
        <dbReference type="ChEBI" id="CHEBI:57540"/>
        <dbReference type="ChEBI" id="CHEBI:58349"/>
        <dbReference type="ChEBI" id="CHEBI:456216"/>
        <dbReference type="EC" id="2.7.1.23"/>
    </reaction>
</comment>
<keyword evidence="3 6" id="KW-0521">NADP</keyword>
<keyword evidence="4 6" id="KW-0520">NAD</keyword>
<dbReference type="STRING" id="1409788.NC99_06930"/>
<dbReference type="AlphaFoldDB" id="A0A0L8VDL6"/>
<gene>
    <name evidence="6" type="primary">nadK</name>
    <name evidence="7" type="ORF">NC99_06930</name>
</gene>
<dbReference type="EMBL" id="LGIA01000025">
    <property type="protein sequence ID" value="KOH46554.1"/>
    <property type="molecule type" value="Genomic_DNA"/>
</dbReference>
<dbReference type="GO" id="GO:0019674">
    <property type="term" value="P:NAD+ metabolic process"/>
    <property type="evidence" value="ECO:0007669"/>
    <property type="project" value="InterPro"/>
</dbReference>
<comment type="function">
    <text evidence="6">Involved in the regulation of the intracellular balance of NAD and NADP, and is a key enzyme in the biosynthesis of NADP. Catalyzes specifically the phosphorylation on 2'-hydroxyl of the adenosine moiety of NAD to yield NADP.</text>
</comment>
<dbReference type="GO" id="GO:0046872">
    <property type="term" value="F:metal ion binding"/>
    <property type="evidence" value="ECO:0007669"/>
    <property type="project" value="UniProtKB-UniRule"/>
</dbReference>
<dbReference type="GO" id="GO:0051287">
    <property type="term" value="F:NAD binding"/>
    <property type="evidence" value="ECO:0007669"/>
    <property type="project" value="UniProtKB-ARBA"/>
</dbReference>
<dbReference type="HAMAP" id="MF_00361">
    <property type="entry name" value="NAD_kinase"/>
    <property type="match status" value="1"/>
</dbReference>
<dbReference type="OrthoDB" id="9774737at2"/>
<dbReference type="PANTHER" id="PTHR20275:SF0">
    <property type="entry name" value="NAD KINASE"/>
    <property type="match status" value="1"/>
</dbReference>
<protein>
    <recommendedName>
        <fullName evidence="6">NAD kinase</fullName>
        <ecNumber evidence="6">2.7.1.23</ecNumber>
    </recommendedName>
    <alternativeName>
        <fullName evidence="6">ATP-dependent NAD kinase</fullName>
    </alternativeName>
</protein>
<comment type="similarity">
    <text evidence="6">Belongs to the NAD kinase family.</text>
</comment>
<keyword evidence="6" id="KW-0547">Nucleotide-binding</keyword>
<feature type="binding site" evidence="6">
    <location>
        <begin position="189"/>
        <end position="194"/>
    </location>
    <ligand>
        <name>NAD(+)</name>
        <dbReference type="ChEBI" id="CHEBI:57540"/>
    </ligand>
</feature>
<dbReference type="Gene3D" id="3.40.50.10330">
    <property type="entry name" value="Probable inorganic polyphosphate/atp-NAD kinase, domain 1"/>
    <property type="match status" value="1"/>
</dbReference>
<feature type="binding site" evidence="6">
    <location>
        <position position="178"/>
    </location>
    <ligand>
        <name>NAD(+)</name>
        <dbReference type="ChEBI" id="CHEBI:57540"/>
    </ligand>
</feature>
<dbReference type="GO" id="GO:0006741">
    <property type="term" value="P:NADP+ biosynthetic process"/>
    <property type="evidence" value="ECO:0007669"/>
    <property type="project" value="UniProtKB-UniRule"/>
</dbReference>
<feature type="active site" description="Proton acceptor" evidence="6">
    <location>
        <position position="75"/>
    </location>
</feature>
<dbReference type="PANTHER" id="PTHR20275">
    <property type="entry name" value="NAD KINASE"/>
    <property type="match status" value="1"/>
</dbReference>
<keyword evidence="6" id="KW-0963">Cytoplasm</keyword>
<sequence>MIIAIFGINIDSAFSSDLSRLFDLLKERKIQYYMYRPFYEFVKANCRVQPEVKGLFNAGNDLPDEVRFLFSIGGDGTFLQSVLTLKNRTIPAIGLNLGRLGFLSDIAREDLDKAIDDILEGRFEIEERSVLQLDESKQLFGDFNYALNEIAITKLDTSSMISVHTYLNEEYLNTYWADGLIISTPTGSTAYSLSVGGPILTPDSQSLIITPIAPHNLTVRPIVVPDNISLRLQVEGRGHQFLTSLDSRSQAIDFPGELHIRKADFHVRTLKLPGHSFFSTLRNKLMWGADKRN</sequence>
<comment type="cofactor">
    <cofactor evidence="6">
        <name>a divalent metal cation</name>
        <dbReference type="ChEBI" id="CHEBI:60240"/>
    </cofactor>
</comment>
<evidence type="ECO:0000256" key="1">
    <source>
        <dbReference type="ARBA" id="ARBA00022679"/>
    </source>
</evidence>
<dbReference type="SUPFAM" id="SSF111331">
    <property type="entry name" value="NAD kinase/diacylglycerol kinase-like"/>
    <property type="match status" value="1"/>
</dbReference>
<organism evidence="7 8">
    <name type="scientific">Sunxiuqinia dokdonensis</name>
    <dbReference type="NCBI Taxonomy" id="1409788"/>
    <lineage>
        <taxon>Bacteria</taxon>
        <taxon>Pseudomonadati</taxon>
        <taxon>Bacteroidota</taxon>
        <taxon>Bacteroidia</taxon>
        <taxon>Marinilabiliales</taxon>
        <taxon>Prolixibacteraceae</taxon>
        <taxon>Sunxiuqinia</taxon>
    </lineage>
</organism>
<evidence type="ECO:0000256" key="3">
    <source>
        <dbReference type="ARBA" id="ARBA00022857"/>
    </source>
</evidence>
<proteinExistence type="inferred from homology"/>
<comment type="caution">
    <text evidence="7">The sequence shown here is derived from an EMBL/GenBank/DDBJ whole genome shotgun (WGS) entry which is preliminary data.</text>
</comment>
<dbReference type="Pfam" id="PF01513">
    <property type="entry name" value="NAD_kinase"/>
    <property type="match status" value="1"/>
</dbReference>
<dbReference type="InterPro" id="IPR017438">
    <property type="entry name" value="ATP-NAD_kinase_N"/>
</dbReference>
<evidence type="ECO:0000256" key="2">
    <source>
        <dbReference type="ARBA" id="ARBA00022777"/>
    </source>
</evidence>
<dbReference type="InterPro" id="IPR017437">
    <property type="entry name" value="ATP-NAD_kinase_PpnK-typ_C"/>
</dbReference>
<dbReference type="Gene3D" id="2.60.200.30">
    <property type="entry name" value="Probable inorganic polyphosphate/atp-NAD kinase, domain 2"/>
    <property type="match status" value="1"/>
</dbReference>
<keyword evidence="1 6" id="KW-0808">Transferase</keyword>
<evidence type="ECO:0000256" key="4">
    <source>
        <dbReference type="ARBA" id="ARBA00023027"/>
    </source>
</evidence>
<keyword evidence="2 6" id="KW-0418">Kinase</keyword>
<dbReference type="GO" id="GO:0005737">
    <property type="term" value="C:cytoplasm"/>
    <property type="evidence" value="ECO:0007669"/>
    <property type="project" value="UniProtKB-SubCell"/>
</dbReference>
<evidence type="ECO:0000256" key="6">
    <source>
        <dbReference type="HAMAP-Rule" id="MF_00361"/>
    </source>
</evidence>
<dbReference type="RefSeq" id="WP_053179745.1">
    <property type="nucleotide sequence ID" value="NZ_LGIA01000025.1"/>
</dbReference>
<feature type="binding site" evidence="6">
    <location>
        <begin position="75"/>
        <end position="76"/>
    </location>
    <ligand>
        <name>NAD(+)</name>
        <dbReference type="ChEBI" id="CHEBI:57540"/>
    </ligand>
</feature>
<dbReference type="InterPro" id="IPR016064">
    <property type="entry name" value="NAD/diacylglycerol_kinase_sf"/>
</dbReference>
<evidence type="ECO:0000313" key="7">
    <source>
        <dbReference type="EMBL" id="KOH46554.1"/>
    </source>
</evidence>
<dbReference type="InterPro" id="IPR002504">
    <property type="entry name" value="NADK"/>
</dbReference>